<dbReference type="AlphaFoldDB" id="A0A2J7Z1Z5"/>
<evidence type="ECO:0000313" key="2">
    <source>
        <dbReference type="Proteomes" id="UP000236520"/>
    </source>
</evidence>
<accession>A0A2J7Z1Z5</accession>
<comment type="caution">
    <text evidence="1">The sequence shown here is derived from an EMBL/GenBank/DDBJ whole genome shotgun (WGS) entry which is preliminary data.</text>
</comment>
<name>A0A2J7Z1Z5_STRMQ</name>
<protein>
    <submittedName>
        <fullName evidence="1">Uncharacterized protein</fullName>
    </submittedName>
</protein>
<reference evidence="1 2" key="1">
    <citation type="submission" date="2015-09" db="EMBL/GenBank/DDBJ databases">
        <title>Genome sequence, genome mining and natural product profiling of a biocontrol bacterium Streptomyces malaysiensis F913.</title>
        <authorList>
            <person name="Xu Y."/>
            <person name="Wei J."/>
            <person name="Xie J."/>
            <person name="Li T."/>
            <person name="Zhou Z."/>
        </authorList>
    </citation>
    <scope>NUCLEOTIDE SEQUENCE [LARGE SCALE GENOMIC DNA]</scope>
    <source>
        <strain evidence="1 2">F913</strain>
    </source>
</reference>
<organism evidence="1 2">
    <name type="scientific">Streptomyces malaysiensis</name>
    <dbReference type="NCBI Taxonomy" id="92644"/>
    <lineage>
        <taxon>Bacteria</taxon>
        <taxon>Bacillati</taxon>
        <taxon>Actinomycetota</taxon>
        <taxon>Actinomycetes</taxon>
        <taxon>Kitasatosporales</taxon>
        <taxon>Streptomycetaceae</taxon>
        <taxon>Streptomyces</taxon>
        <taxon>Streptomyces violaceusniger group</taxon>
    </lineage>
</organism>
<evidence type="ECO:0000313" key="1">
    <source>
        <dbReference type="EMBL" id="PNG94189.1"/>
    </source>
</evidence>
<proteinExistence type="predicted"/>
<gene>
    <name evidence="1" type="ORF">SMF913_10214</name>
</gene>
<sequence length="158" mass="15790">MPSGSLAGSGRFLLEGECIGPERGEIDAAGGGQAKEDVELLAVEGGALGGALDLDEAPVAGADDVHVGLGADVFLVAEVEERGAVDDADADRGPRSMVTGRNCARVRPSMRGMAVSLVAGGVLGFLRTGVGPIRGVGPAVGYPALRCTALHAPTSVWA</sequence>
<dbReference type="EMBL" id="LJIW01000001">
    <property type="protein sequence ID" value="PNG94189.1"/>
    <property type="molecule type" value="Genomic_DNA"/>
</dbReference>
<dbReference type="Proteomes" id="UP000236520">
    <property type="component" value="Unassembled WGS sequence"/>
</dbReference>
<keyword evidence="2" id="KW-1185">Reference proteome</keyword>